<evidence type="ECO:0000256" key="4">
    <source>
        <dbReference type="ARBA" id="ARBA00022764"/>
    </source>
</evidence>
<feature type="domain" description="Peptidase S26" evidence="7">
    <location>
        <begin position="37"/>
        <end position="183"/>
    </location>
</feature>
<keyword evidence="6" id="KW-1133">Transmembrane helix</keyword>
<dbReference type="NCBIfam" id="TIGR02771">
    <property type="entry name" value="TraF_Ti"/>
    <property type="match status" value="1"/>
</dbReference>
<evidence type="ECO:0000259" key="7">
    <source>
        <dbReference type="Pfam" id="PF10502"/>
    </source>
</evidence>
<evidence type="ECO:0000256" key="5">
    <source>
        <dbReference type="ARBA" id="ARBA00022971"/>
    </source>
</evidence>
<evidence type="ECO:0000256" key="2">
    <source>
        <dbReference type="ARBA" id="ARBA00005849"/>
    </source>
</evidence>
<comment type="similarity">
    <text evidence="2">Belongs to the peptidase S26C family.</text>
</comment>
<evidence type="ECO:0000313" key="9">
    <source>
        <dbReference type="Proteomes" id="UP000186228"/>
    </source>
</evidence>
<dbReference type="STRING" id="52131.GA0061100_115117"/>
<evidence type="ECO:0000256" key="3">
    <source>
        <dbReference type="ARBA" id="ARBA00022729"/>
    </source>
</evidence>
<evidence type="ECO:0000313" key="8">
    <source>
        <dbReference type="EMBL" id="SCB37855.1"/>
    </source>
</evidence>
<keyword evidence="6" id="KW-0812">Transmembrane</keyword>
<feature type="transmembrane region" description="Helical" evidence="6">
    <location>
        <begin position="21"/>
        <end position="41"/>
    </location>
</feature>
<evidence type="ECO:0000256" key="1">
    <source>
        <dbReference type="ARBA" id="ARBA00004418"/>
    </source>
</evidence>
<keyword evidence="3" id="KW-0732">Signal</keyword>
<protein>
    <submittedName>
        <fullName evidence="8">Conjugative transfer signal peptidase TraF</fullName>
    </submittedName>
</protein>
<dbReference type="AlphaFoldDB" id="A0A1C3WD89"/>
<dbReference type="GO" id="GO:0004252">
    <property type="term" value="F:serine-type endopeptidase activity"/>
    <property type="evidence" value="ECO:0007669"/>
    <property type="project" value="InterPro"/>
</dbReference>
<dbReference type="OrthoDB" id="5360818at2"/>
<dbReference type="InterPro" id="IPR019533">
    <property type="entry name" value="Peptidase_S26"/>
</dbReference>
<keyword evidence="9" id="KW-1185">Reference proteome</keyword>
<dbReference type="Proteomes" id="UP000186228">
    <property type="component" value="Unassembled WGS sequence"/>
</dbReference>
<proteinExistence type="inferred from homology"/>
<dbReference type="InterPro" id="IPR036286">
    <property type="entry name" value="LexA/Signal_pep-like_sf"/>
</dbReference>
<dbReference type="InterPro" id="IPR014139">
    <property type="entry name" value="Peptidase_S26C_TraF"/>
</dbReference>
<name>A0A1C3WD89_9HYPH</name>
<reference evidence="9" key="1">
    <citation type="submission" date="2016-08" db="EMBL/GenBank/DDBJ databases">
        <authorList>
            <person name="Varghese N."/>
            <person name="Submissions Spin"/>
        </authorList>
    </citation>
    <scope>NUCLEOTIDE SEQUENCE [LARGE SCALE GENOMIC DNA]</scope>
    <source>
        <strain evidence="9">CCBAU 57015</strain>
    </source>
</reference>
<dbReference type="GO" id="GO:0006465">
    <property type="term" value="P:signal peptide processing"/>
    <property type="evidence" value="ECO:0007669"/>
    <property type="project" value="InterPro"/>
</dbReference>
<organism evidence="8 9">
    <name type="scientific">Rhizobium hainanense</name>
    <dbReference type="NCBI Taxonomy" id="52131"/>
    <lineage>
        <taxon>Bacteria</taxon>
        <taxon>Pseudomonadati</taxon>
        <taxon>Pseudomonadota</taxon>
        <taxon>Alphaproteobacteria</taxon>
        <taxon>Hyphomicrobiales</taxon>
        <taxon>Rhizobiaceae</taxon>
        <taxon>Rhizobium/Agrobacterium group</taxon>
        <taxon>Rhizobium</taxon>
    </lineage>
</organism>
<dbReference type="SUPFAM" id="SSF51306">
    <property type="entry name" value="LexA/Signal peptidase"/>
    <property type="match status" value="1"/>
</dbReference>
<accession>A0A1C3WD89</accession>
<keyword evidence="6" id="KW-0472">Membrane</keyword>
<comment type="subcellular location">
    <subcellularLocation>
        <location evidence="1">Periplasm</location>
    </subcellularLocation>
</comment>
<keyword evidence="4" id="KW-0574">Periplasm</keyword>
<dbReference type="NCBIfam" id="NF010412">
    <property type="entry name" value="PRK13838.1"/>
    <property type="match status" value="1"/>
</dbReference>
<sequence length="188" mass="20215">MSCLPQNSTNLCSSRGQRTRLWALVFLAFPLTIEGAGMLGYRVNLTPSEPLGLWRIVALHRPAVVGDVVFICPPQTAVMQKARHRGYLHAGLCPGRYAPLIKTVAAIEGARLLIGGTVMIDGRVLEHSDVRRTDGAGRLLSAFSGFSVPAGEVFVHSPFPASFDSRYFGPIPASGILGRAEEVLTYAP</sequence>
<dbReference type="GO" id="GO:0042597">
    <property type="term" value="C:periplasmic space"/>
    <property type="evidence" value="ECO:0007669"/>
    <property type="project" value="UniProtKB-SubCell"/>
</dbReference>
<dbReference type="Pfam" id="PF10502">
    <property type="entry name" value="Peptidase_S26"/>
    <property type="match status" value="1"/>
</dbReference>
<evidence type="ECO:0000256" key="6">
    <source>
        <dbReference type="SAM" id="Phobius"/>
    </source>
</evidence>
<dbReference type="EMBL" id="FMAC01000015">
    <property type="protein sequence ID" value="SCB37855.1"/>
    <property type="molecule type" value="Genomic_DNA"/>
</dbReference>
<keyword evidence="5" id="KW-0184">Conjugation</keyword>
<gene>
    <name evidence="8" type="ORF">GA0061100_115117</name>
</gene>
<dbReference type="Gene3D" id="2.10.109.10">
    <property type="entry name" value="Umud Fragment, subunit A"/>
    <property type="match status" value="1"/>
</dbReference>